<dbReference type="Gene3D" id="1.10.246.130">
    <property type="match status" value="1"/>
</dbReference>
<dbReference type="Proteomes" id="UP001301140">
    <property type="component" value="Unassembled WGS sequence"/>
</dbReference>
<keyword evidence="6 7" id="KW-0012">Acyltransferase</keyword>
<protein>
    <recommendedName>
        <fullName evidence="6">Glutathione hydrolase proenzyme</fullName>
        <ecNumber evidence="6">2.3.2.2</ecNumber>
        <ecNumber evidence="6">3.4.19.13</ecNumber>
    </recommendedName>
    <component>
        <recommendedName>
            <fullName evidence="6">Glutathione hydrolase large chain</fullName>
        </recommendedName>
    </component>
    <component>
        <recommendedName>
            <fullName evidence="6">Glutathione hydrolase small chain</fullName>
        </recommendedName>
    </component>
</protein>
<comment type="subunit">
    <text evidence="6">This enzyme consists of two polypeptide chains, which are synthesized in precursor form from a single polypeptide.</text>
</comment>
<dbReference type="InterPro" id="IPR052896">
    <property type="entry name" value="GGT-like_enzyme"/>
</dbReference>
<accession>A0AAP3V389</accession>
<dbReference type="GO" id="GO:0006751">
    <property type="term" value="P:glutathione catabolic process"/>
    <property type="evidence" value="ECO:0007669"/>
    <property type="project" value="UniProtKB-UniRule"/>
</dbReference>
<evidence type="ECO:0000256" key="2">
    <source>
        <dbReference type="ARBA" id="ARBA00001089"/>
    </source>
</evidence>
<evidence type="ECO:0000313" key="7">
    <source>
        <dbReference type="EMBL" id="MDF1586307.1"/>
    </source>
</evidence>
<organism evidence="7 8">
    <name type="scientific">Marinimicrococcus flavescens</name>
    <dbReference type="NCBI Taxonomy" id="3031815"/>
    <lineage>
        <taxon>Bacteria</taxon>
        <taxon>Pseudomonadati</taxon>
        <taxon>Pseudomonadota</taxon>
        <taxon>Alphaproteobacteria</taxon>
        <taxon>Geminicoccales</taxon>
        <taxon>Geminicoccaceae</taxon>
        <taxon>Marinimicrococcus</taxon>
    </lineage>
</organism>
<comment type="caution">
    <text evidence="7">The sequence shown here is derived from an EMBL/GenBank/DDBJ whole genome shotgun (WGS) entry which is preliminary data.</text>
</comment>
<comment type="similarity">
    <text evidence="6">Belongs to the gamma-glutamyltransferase family.</text>
</comment>
<comment type="pathway">
    <text evidence="6">Sulfur metabolism; glutathione metabolism.</text>
</comment>
<keyword evidence="8" id="KW-1185">Reference proteome</keyword>
<comment type="catalytic activity">
    <reaction evidence="3 6">
        <text>an N-terminal (5-L-glutamyl)-[peptide] + an alpha-amino acid = 5-L-glutamyl amino acid + an N-terminal L-alpha-aminoacyl-[peptide]</text>
        <dbReference type="Rhea" id="RHEA:23904"/>
        <dbReference type="Rhea" id="RHEA-COMP:9780"/>
        <dbReference type="Rhea" id="RHEA-COMP:9795"/>
        <dbReference type="ChEBI" id="CHEBI:77644"/>
        <dbReference type="ChEBI" id="CHEBI:78597"/>
        <dbReference type="ChEBI" id="CHEBI:78599"/>
        <dbReference type="ChEBI" id="CHEBI:78608"/>
        <dbReference type="EC" id="2.3.2.2"/>
    </reaction>
</comment>
<dbReference type="InterPro" id="IPR029055">
    <property type="entry name" value="Ntn_hydrolases_N"/>
</dbReference>
<evidence type="ECO:0000256" key="1">
    <source>
        <dbReference type="ARBA" id="ARBA00001049"/>
    </source>
</evidence>
<evidence type="ECO:0000313" key="8">
    <source>
        <dbReference type="Proteomes" id="UP001301140"/>
    </source>
</evidence>
<comment type="catalytic activity">
    <reaction evidence="2 6">
        <text>glutathione + H2O = L-cysteinylglycine + L-glutamate</text>
        <dbReference type="Rhea" id="RHEA:28807"/>
        <dbReference type="ChEBI" id="CHEBI:15377"/>
        <dbReference type="ChEBI" id="CHEBI:29985"/>
        <dbReference type="ChEBI" id="CHEBI:57925"/>
        <dbReference type="ChEBI" id="CHEBI:61694"/>
        <dbReference type="EC" id="3.4.19.13"/>
    </reaction>
</comment>
<dbReference type="GO" id="GO:0006750">
    <property type="term" value="P:glutathione biosynthetic process"/>
    <property type="evidence" value="ECO:0007669"/>
    <property type="project" value="UniProtKB-KW"/>
</dbReference>
<feature type="binding site" evidence="5">
    <location>
        <position position="433"/>
    </location>
    <ligand>
        <name>L-glutamate</name>
        <dbReference type="ChEBI" id="CHEBI:29985"/>
    </ligand>
</feature>
<evidence type="ECO:0000256" key="6">
    <source>
        <dbReference type="RuleBase" id="RU368036"/>
    </source>
</evidence>
<dbReference type="Gene3D" id="3.60.20.40">
    <property type="match status" value="1"/>
</dbReference>
<evidence type="ECO:0000256" key="3">
    <source>
        <dbReference type="ARBA" id="ARBA00047417"/>
    </source>
</evidence>
<dbReference type="EC" id="3.4.19.13" evidence="6"/>
<dbReference type="AlphaFoldDB" id="A0AAP3V389"/>
<keyword evidence="6" id="KW-0378">Hydrolase</keyword>
<name>A0AAP3V389_9PROT</name>
<evidence type="ECO:0000256" key="4">
    <source>
        <dbReference type="PIRSR" id="PIRSR600101-1"/>
    </source>
</evidence>
<reference evidence="7 8" key="1">
    <citation type="submission" date="2023-03" db="EMBL/GenBank/DDBJ databases">
        <title>YIM 152171 draft genome.</title>
        <authorList>
            <person name="Yang Z."/>
        </authorList>
    </citation>
    <scope>NUCLEOTIDE SEQUENCE [LARGE SCALE GENOMIC DNA]</scope>
    <source>
        <strain evidence="7 8">YIM 152171</strain>
    </source>
</reference>
<dbReference type="PANTHER" id="PTHR43881:SF1">
    <property type="entry name" value="GAMMA-GLUTAMYLTRANSPEPTIDASE (AFU_ORTHOLOGUE AFUA_4G13580)"/>
    <property type="match status" value="1"/>
</dbReference>
<evidence type="ECO:0000256" key="5">
    <source>
        <dbReference type="PIRSR" id="PIRSR600101-2"/>
    </source>
</evidence>
<keyword evidence="6 7" id="KW-0808">Transferase</keyword>
<comment type="PTM">
    <text evidence="6">Cleaved by autocatalysis into a large and a small subunit.</text>
</comment>
<dbReference type="SUPFAM" id="SSF56235">
    <property type="entry name" value="N-terminal nucleophile aminohydrolases (Ntn hydrolases)"/>
    <property type="match status" value="1"/>
</dbReference>
<comment type="catalytic activity">
    <reaction evidence="1 6">
        <text>an S-substituted glutathione + H2O = an S-substituted L-cysteinylglycine + L-glutamate</text>
        <dbReference type="Rhea" id="RHEA:59468"/>
        <dbReference type="ChEBI" id="CHEBI:15377"/>
        <dbReference type="ChEBI" id="CHEBI:29985"/>
        <dbReference type="ChEBI" id="CHEBI:90779"/>
        <dbReference type="ChEBI" id="CHEBI:143103"/>
        <dbReference type="EC" id="3.4.19.13"/>
    </reaction>
</comment>
<dbReference type="EMBL" id="JARGEQ010000082">
    <property type="protein sequence ID" value="MDF1586307.1"/>
    <property type="molecule type" value="Genomic_DNA"/>
</dbReference>
<sequence>MRDFHIPGRSAAYGTNGMAATSHPLATTTALEVLRQGGNAVDAAVAAVAALCVVEPAMTGIGGDCFVLYAPASGGVVALNGSGRAPAAATPERLAELGVTALGSGSPHSVTIPGAIAAWEKLVEAHGSRSLGELLQPAIRYAEEGFPVSPRVALDWKRCTPTLERSAGGRSIYLPGGKAPGVGRIVRLPTLARTLRRVAEGGAQAFYTGEIAEAMATTLQSMGGLQGYEDFAAAEAEFVEPIQTSYRDVRVYQCPPNGQGVITLLMLNILEGYDMASLDPNGAERHHLLAEAAKLAYRDRDLFLADPAHASSPMETLIEKSYAGRLREQIDRERAMTDLPPPLLDAHPDTTYLSVVDRDLNAVSFINSIYDGFGSGLVCERTGVIFHNRGRAFRLDPKHPNCIAPGKRPMHTIIPGLAFKGGEVWAAYGVMGGNYQPVGQSTVLSAMIDYGMDPQEAIDAPRSMAFPVDMEVERGMPAATRAGLQERGHQIVEPAGPLGGGQAIVIDRKRGVLIGGADPRKDSVALGL</sequence>
<dbReference type="InterPro" id="IPR000101">
    <property type="entry name" value="GGT_peptidase"/>
</dbReference>
<keyword evidence="6" id="KW-0865">Zymogen</keyword>
<dbReference type="EC" id="2.3.2.2" evidence="6"/>
<proteinExistence type="inferred from homology"/>
<dbReference type="GO" id="GO:0103068">
    <property type="term" value="F:leukotriene C4 gamma-glutamyl transferase activity"/>
    <property type="evidence" value="ECO:0007669"/>
    <property type="project" value="UniProtKB-EC"/>
</dbReference>
<gene>
    <name evidence="7" type="primary">ggt</name>
    <name evidence="7" type="ORF">PZ740_07900</name>
</gene>
<keyword evidence="6" id="KW-0317">Glutathione biosynthesis</keyword>
<dbReference type="PANTHER" id="PTHR43881">
    <property type="entry name" value="GAMMA-GLUTAMYLTRANSPEPTIDASE (AFU_ORTHOLOGUE AFUA_4G13580)"/>
    <property type="match status" value="1"/>
</dbReference>
<dbReference type="Pfam" id="PF01019">
    <property type="entry name" value="G_glu_transpept"/>
    <property type="match status" value="1"/>
</dbReference>
<dbReference type="InterPro" id="IPR043137">
    <property type="entry name" value="GGT_ssub_C"/>
</dbReference>
<dbReference type="PRINTS" id="PR01210">
    <property type="entry name" value="GGTRANSPTASE"/>
</dbReference>
<dbReference type="NCBIfam" id="TIGR00066">
    <property type="entry name" value="g_glut_trans"/>
    <property type="match status" value="1"/>
</dbReference>
<dbReference type="RefSeq" id="WP_327788724.1">
    <property type="nucleotide sequence ID" value="NZ_JARGEQ010000082.1"/>
</dbReference>
<dbReference type="GO" id="GO:0036374">
    <property type="term" value="F:glutathione hydrolase activity"/>
    <property type="evidence" value="ECO:0007669"/>
    <property type="project" value="UniProtKB-UniRule"/>
</dbReference>
<dbReference type="InterPro" id="IPR043138">
    <property type="entry name" value="GGT_lsub"/>
</dbReference>
<feature type="active site" description="Nucleophile" evidence="4">
    <location>
        <position position="350"/>
    </location>
</feature>